<sequence>MTHPLHAGYTSPKPSRATASRPLVLPSAEMSLRRVHKAPRSRVIESAGALVWRERKGRLQVLLVHRPRYDDWSWPKGKVDPGETQAVTAVREVMEETGVHVVLGTPLPGLQYLVPDGRVKRVHYWAATPAKHRHEAALAARFPVAPVDPAEIDESRWLDVDDAAEALTRQADRQPLVALVREHEHERLVTRPLVVVRHGTAMQRAYWAGTELTRPLLPAGWAQAAALVPILAAYGVVDLVTSEWTRCAQTVALYARAAGLEPHQHDRLTEADHKRSPALVAAIVRDLLDSPIPAALCTHRPVLPTVLDVLAEHSRRPVADALPQHDPFLEPGDAVVAHVATTAKGPRVVAAETVRPVV</sequence>
<evidence type="ECO:0000313" key="6">
    <source>
        <dbReference type="Proteomes" id="UP000231586"/>
    </source>
</evidence>
<evidence type="ECO:0000256" key="3">
    <source>
        <dbReference type="RuleBase" id="RU003476"/>
    </source>
</evidence>
<dbReference type="SUPFAM" id="SSF53254">
    <property type="entry name" value="Phosphoglycerate mutase-like"/>
    <property type="match status" value="1"/>
</dbReference>
<keyword evidence="6" id="KW-1185">Reference proteome</keyword>
<evidence type="ECO:0000259" key="4">
    <source>
        <dbReference type="PROSITE" id="PS51462"/>
    </source>
</evidence>
<dbReference type="InterPro" id="IPR015797">
    <property type="entry name" value="NUDIX_hydrolase-like_dom_sf"/>
</dbReference>
<organism evidence="5 6">
    <name type="scientific">Luteimicrobium subarcticum</name>
    <dbReference type="NCBI Taxonomy" id="620910"/>
    <lineage>
        <taxon>Bacteria</taxon>
        <taxon>Bacillati</taxon>
        <taxon>Actinomycetota</taxon>
        <taxon>Actinomycetes</taxon>
        <taxon>Micrococcales</taxon>
        <taxon>Luteimicrobium</taxon>
    </lineage>
</organism>
<dbReference type="PROSITE" id="PS51462">
    <property type="entry name" value="NUDIX"/>
    <property type="match status" value="1"/>
</dbReference>
<dbReference type="Gene3D" id="3.40.50.1240">
    <property type="entry name" value="Phosphoglycerate mutase-like"/>
    <property type="match status" value="1"/>
</dbReference>
<dbReference type="Pfam" id="PF00300">
    <property type="entry name" value="His_Phos_1"/>
    <property type="match status" value="1"/>
</dbReference>
<dbReference type="GO" id="GO:0006167">
    <property type="term" value="P:AMP biosynthetic process"/>
    <property type="evidence" value="ECO:0007669"/>
    <property type="project" value="TreeGrafter"/>
</dbReference>
<name>A0A2M8WSE1_9MICO</name>
<evidence type="ECO:0000256" key="1">
    <source>
        <dbReference type="ARBA" id="ARBA00005582"/>
    </source>
</evidence>
<dbReference type="SMART" id="SM00855">
    <property type="entry name" value="PGAM"/>
    <property type="match status" value="1"/>
</dbReference>
<dbReference type="InterPro" id="IPR013078">
    <property type="entry name" value="His_Pase_superF_clade-1"/>
</dbReference>
<dbReference type="PRINTS" id="PR00502">
    <property type="entry name" value="NUDIXFAMILY"/>
</dbReference>
<keyword evidence="2 3" id="KW-0378">Hydrolase</keyword>
<proteinExistence type="inferred from homology"/>
<dbReference type="InterPro" id="IPR000086">
    <property type="entry name" value="NUDIX_hydrolase_dom"/>
</dbReference>
<gene>
    <name evidence="5" type="ORF">CLV34_1345</name>
</gene>
<dbReference type="Proteomes" id="UP000231586">
    <property type="component" value="Unassembled WGS sequence"/>
</dbReference>
<dbReference type="InterPro" id="IPR020084">
    <property type="entry name" value="NUDIX_hydrolase_CS"/>
</dbReference>
<dbReference type="InterPro" id="IPR029033">
    <property type="entry name" value="His_PPase_superfam"/>
</dbReference>
<dbReference type="PANTHER" id="PTHR21340:SF0">
    <property type="entry name" value="BIS(5'-NUCLEOSYL)-TETRAPHOSPHATASE [ASYMMETRICAL]"/>
    <property type="match status" value="1"/>
</dbReference>
<dbReference type="SUPFAM" id="SSF55811">
    <property type="entry name" value="Nudix"/>
    <property type="match status" value="1"/>
</dbReference>
<evidence type="ECO:0000256" key="2">
    <source>
        <dbReference type="ARBA" id="ARBA00022801"/>
    </source>
</evidence>
<comment type="caution">
    <text evidence="5">The sequence shown here is derived from an EMBL/GenBank/DDBJ whole genome shotgun (WGS) entry which is preliminary data.</text>
</comment>
<dbReference type="RefSeq" id="WP_342747205.1">
    <property type="nucleotide sequence ID" value="NZ_PGTZ01000007.1"/>
</dbReference>
<dbReference type="Gene3D" id="3.90.79.10">
    <property type="entry name" value="Nucleoside Triphosphate Pyrophosphohydrolase"/>
    <property type="match status" value="1"/>
</dbReference>
<dbReference type="GO" id="GO:0006754">
    <property type="term" value="P:ATP biosynthetic process"/>
    <property type="evidence" value="ECO:0007669"/>
    <property type="project" value="TreeGrafter"/>
</dbReference>
<feature type="domain" description="Nudix hydrolase" evidence="4">
    <location>
        <begin position="42"/>
        <end position="181"/>
    </location>
</feature>
<dbReference type="PANTHER" id="PTHR21340">
    <property type="entry name" value="DIADENOSINE 5,5-P1,P4-TETRAPHOSPHATE PYROPHOSPHOHYDROLASE MUTT"/>
    <property type="match status" value="1"/>
</dbReference>
<dbReference type="InterPro" id="IPR051325">
    <property type="entry name" value="Nudix_hydrolase_domain"/>
</dbReference>
<dbReference type="CDD" id="cd07067">
    <property type="entry name" value="HP_PGM_like"/>
    <property type="match status" value="1"/>
</dbReference>
<protein>
    <submittedName>
        <fullName evidence="5">8-oxo-dGTP diphosphatase</fullName>
    </submittedName>
</protein>
<dbReference type="CDD" id="cd03673">
    <property type="entry name" value="NUDIX_Ap6A_hydrolase"/>
    <property type="match status" value="1"/>
</dbReference>
<reference evidence="5 6" key="1">
    <citation type="submission" date="2017-11" db="EMBL/GenBank/DDBJ databases">
        <title>Genomic Encyclopedia of Archaeal and Bacterial Type Strains, Phase II (KMG-II): From Individual Species to Whole Genera.</title>
        <authorList>
            <person name="Goeker M."/>
        </authorList>
    </citation>
    <scope>NUCLEOTIDE SEQUENCE [LARGE SCALE GENOMIC DNA]</scope>
    <source>
        <strain evidence="5 6">DSM 22413</strain>
    </source>
</reference>
<dbReference type="InterPro" id="IPR020476">
    <property type="entry name" value="Nudix_hydrolase"/>
</dbReference>
<accession>A0A2M8WSE1</accession>
<evidence type="ECO:0000313" key="5">
    <source>
        <dbReference type="EMBL" id="PJI93865.1"/>
    </source>
</evidence>
<dbReference type="PROSITE" id="PS00893">
    <property type="entry name" value="NUDIX_BOX"/>
    <property type="match status" value="1"/>
</dbReference>
<dbReference type="Pfam" id="PF00293">
    <property type="entry name" value="NUDIX"/>
    <property type="match status" value="1"/>
</dbReference>
<dbReference type="AlphaFoldDB" id="A0A2M8WSE1"/>
<dbReference type="GO" id="GO:0004081">
    <property type="term" value="F:bis(5'-nucleosyl)-tetraphosphatase (asymmetrical) activity"/>
    <property type="evidence" value="ECO:0007669"/>
    <property type="project" value="TreeGrafter"/>
</dbReference>
<comment type="similarity">
    <text evidence="1 3">Belongs to the Nudix hydrolase family.</text>
</comment>
<dbReference type="EMBL" id="PGTZ01000007">
    <property type="protein sequence ID" value="PJI93865.1"/>
    <property type="molecule type" value="Genomic_DNA"/>
</dbReference>